<organism evidence="3 4">
    <name type="scientific">Tetraparma gracilis</name>
    <dbReference type="NCBI Taxonomy" id="2962635"/>
    <lineage>
        <taxon>Eukaryota</taxon>
        <taxon>Sar</taxon>
        <taxon>Stramenopiles</taxon>
        <taxon>Ochrophyta</taxon>
        <taxon>Bolidophyceae</taxon>
        <taxon>Parmales</taxon>
        <taxon>Triparmaceae</taxon>
        <taxon>Tetraparma</taxon>
    </lineage>
</organism>
<dbReference type="EMBL" id="BRYB01002834">
    <property type="protein sequence ID" value="GMI26149.1"/>
    <property type="molecule type" value="Genomic_DNA"/>
</dbReference>
<feature type="non-terminal residue" evidence="3">
    <location>
        <position position="1"/>
    </location>
</feature>
<protein>
    <submittedName>
        <fullName evidence="3">Uncharacterized protein</fullName>
    </submittedName>
</protein>
<feature type="coiled-coil region" evidence="1">
    <location>
        <begin position="192"/>
        <end position="226"/>
    </location>
</feature>
<evidence type="ECO:0000256" key="2">
    <source>
        <dbReference type="SAM" id="MobiDB-lite"/>
    </source>
</evidence>
<accession>A0ABQ6MH60</accession>
<proteinExistence type="predicted"/>
<reference evidence="3 4" key="1">
    <citation type="journal article" date="2023" name="Commun. Biol.">
        <title>Genome analysis of Parmales, the sister group of diatoms, reveals the evolutionary specialization of diatoms from phago-mixotrophs to photoautotrophs.</title>
        <authorList>
            <person name="Ban H."/>
            <person name="Sato S."/>
            <person name="Yoshikawa S."/>
            <person name="Yamada K."/>
            <person name="Nakamura Y."/>
            <person name="Ichinomiya M."/>
            <person name="Sato N."/>
            <person name="Blanc-Mathieu R."/>
            <person name="Endo H."/>
            <person name="Kuwata A."/>
            <person name="Ogata H."/>
        </authorList>
    </citation>
    <scope>NUCLEOTIDE SEQUENCE [LARGE SCALE GENOMIC DNA]</scope>
</reference>
<dbReference type="Proteomes" id="UP001165060">
    <property type="component" value="Unassembled WGS sequence"/>
</dbReference>
<keyword evidence="4" id="KW-1185">Reference proteome</keyword>
<sequence length="357" mass="39819">GMLDRGEDADMVELGGMMDRDDVRARIADYLNERMRAVSKSTRDDTSQLRELRDTPAVGSGAPKIDFFAKQKEFRMKKKVDDLEKKLEVVSKASKEAKVEMQAKILETGERADTMEREVRRVQMQYDTLVPQIKAFDSLKVSHEEVLVIKGELERSLKETSDNLAAKTGEFKNLSTDLFKCNIKLKNTTRDYEDLQKRAGATTIELKDVKKERKKLEEAIKAGEAREQERLDGMEDEGTQFSPELAECGSQTDFVGREVSLRQSNGVQGFPGKMWGRTVTTIAFKDRTEAAVDLLRGEQAMLGTGLPAIGSMSMSMSMTSNWGGGPETLTSNRDISRVLRSAGGGRPGSRQLSKTSR</sequence>
<comment type="caution">
    <text evidence="3">The sequence shown here is derived from an EMBL/GenBank/DDBJ whole genome shotgun (WGS) entry which is preliminary data.</text>
</comment>
<evidence type="ECO:0000313" key="4">
    <source>
        <dbReference type="Proteomes" id="UP001165060"/>
    </source>
</evidence>
<evidence type="ECO:0000256" key="1">
    <source>
        <dbReference type="SAM" id="Coils"/>
    </source>
</evidence>
<feature type="region of interest" description="Disordered" evidence="2">
    <location>
        <begin position="321"/>
        <end position="357"/>
    </location>
</feature>
<gene>
    <name evidence="3" type="ORF">TeGR_g7779</name>
</gene>
<name>A0ABQ6MH60_9STRA</name>
<evidence type="ECO:0000313" key="3">
    <source>
        <dbReference type="EMBL" id="GMI26149.1"/>
    </source>
</evidence>
<keyword evidence="1" id="KW-0175">Coiled coil</keyword>